<name>A0A8H9GKV6_9MICO</name>
<dbReference type="SUPFAM" id="SSF53448">
    <property type="entry name" value="Nucleotide-diphospho-sugar transferases"/>
    <property type="match status" value="1"/>
</dbReference>
<reference evidence="9" key="1">
    <citation type="journal article" date="2014" name="Int. J. Syst. Evol. Microbiol.">
        <title>Complete genome sequence of Corynebacterium casei LMG S-19264T (=DSM 44701T), isolated from a smear-ripened cheese.</title>
        <authorList>
            <consortium name="US DOE Joint Genome Institute (JGI-PGF)"/>
            <person name="Walter F."/>
            <person name="Albersmeier A."/>
            <person name="Kalinowski J."/>
            <person name="Ruckert C."/>
        </authorList>
    </citation>
    <scope>NUCLEOTIDE SEQUENCE</scope>
    <source>
        <strain evidence="9">JCM 3051</strain>
    </source>
</reference>
<comment type="similarity">
    <text evidence="2">Belongs to the GmhB family.</text>
</comment>
<dbReference type="GO" id="GO:0005737">
    <property type="term" value="C:cytoplasm"/>
    <property type="evidence" value="ECO:0007669"/>
    <property type="project" value="UniProtKB-SubCell"/>
</dbReference>
<dbReference type="GO" id="GO:0046872">
    <property type="term" value="F:metal ion binding"/>
    <property type="evidence" value="ECO:0007669"/>
    <property type="project" value="UniProtKB-KW"/>
</dbReference>
<dbReference type="NCBIfam" id="TIGR01656">
    <property type="entry name" value="Histidinol-ppas"/>
    <property type="match status" value="1"/>
</dbReference>
<dbReference type="Pfam" id="PF00535">
    <property type="entry name" value="Glycos_transf_2"/>
    <property type="match status" value="1"/>
</dbReference>
<dbReference type="RefSeq" id="WP_189087092.1">
    <property type="nucleotide sequence ID" value="NZ_BMPT01000012.1"/>
</dbReference>
<evidence type="ECO:0000256" key="7">
    <source>
        <dbReference type="ARBA" id="ARBA00031828"/>
    </source>
</evidence>
<dbReference type="Proteomes" id="UP000655589">
    <property type="component" value="Unassembled WGS sequence"/>
</dbReference>
<evidence type="ECO:0000256" key="6">
    <source>
        <dbReference type="ARBA" id="ARBA00023277"/>
    </source>
</evidence>
<proteinExistence type="inferred from homology"/>
<comment type="caution">
    <text evidence="9">The sequence shown here is derived from an EMBL/GenBank/DDBJ whole genome shotgun (WGS) entry which is preliminary data.</text>
</comment>
<dbReference type="NCBIfam" id="TIGR01662">
    <property type="entry name" value="HAD-SF-IIIA"/>
    <property type="match status" value="1"/>
</dbReference>
<reference evidence="9" key="2">
    <citation type="submission" date="2020-09" db="EMBL/GenBank/DDBJ databases">
        <authorList>
            <person name="Sun Q."/>
            <person name="Ohkuma M."/>
        </authorList>
    </citation>
    <scope>NUCLEOTIDE SEQUENCE</scope>
    <source>
        <strain evidence="9">JCM 3051</strain>
    </source>
</reference>
<dbReference type="InterPro" id="IPR001173">
    <property type="entry name" value="Glyco_trans_2-like"/>
</dbReference>
<keyword evidence="4" id="KW-0479">Metal-binding</keyword>
<evidence type="ECO:0000256" key="2">
    <source>
        <dbReference type="ARBA" id="ARBA00005628"/>
    </source>
</evidence>
<protein>
    <recommendedName>
        <fullName evidence="7">D,D-heptose 1,7-bisphosphate phosphatase</fullName>
    </recommendedName>
</protein>
<evidence type="ECO:0000256" key="3">
    <source>
        <dbReference type="ARBA" id="ARBA00022490"/>
    </source>
</evidence>
<evidence type="ECO:0000313" key="9">
    <source>
        <dbReference type="EMBL" id="GGM32509.1"/>
    </source>
</evidence>
<feature type="domain" description="Glycosyltransferase 2-like" evidence="8">
    <location>
        <begin position="7"/>
        <end position="124"/>
    </location>
</feature>
<keyword evidence="3" id="KW-0963">Cytoplasm</keyword>
<dbReference type="InterPro" id="IPR006549">
    <property type="entry name" value="HAD-SF_hydro_IIIA"/>
</dbReference>
<dbReference type="AlphaFoldDB" id="A0A8H9GKV6"/>
<dbReference type="InterPro" id="IPR029044">
    <property type="entry name" value="Nucleotide-diphossugar_trans"/>
</dbReference>
<sequence>MTPAYAVVVPTVGRPQLTALLASLREAGARGPAPAEVVVVDDRPFPGHGTNPPLDLGPAPVAGVRVVRTGGRGPAAARNAGRRSLRTEPEWVAFLDDDVVVPTGWARALAEDLRAAAPAVAGVQGRIVVPLPADRPPTDWERSTAGLESAAWATADMAYRRSALEAVHGFDERFPRAYREDADLALRVRRAGWELRRGTRHVHHPVRPAGDLASLRAQAGNADDALLRARYGRTWRRLTEAGRGRMPWHVATVAAALAAVGAAVAAPSLPLRHQDVARTAAVLAGATWAGLTVAFAGQRLAPGPWPGHPGGAAELRRMLVTSALIPFAAVAHRLRGTWRRRGGPDRVPAWPPPLRAVLFDRDGTLVRDVPYNGDPAAVEPLPGARAVLDALRADGLFVGVVSNQSGIGRGLLTRDQVDAVDARVAELLGPFDTWQRCPHAPQDACTCRKPEPGLVLRAAAVLGVTPAECAVVGDIGADVGAAVAAGARTVLVPTPVTRREEVVGAPAVATTLAEAVTLL</sequence>
<dbReference type="Pfam" id="PF13242">
    <property type="entry name" value="Hydrolase_like"/>
    <property type="match status" value="1"/>
</dbReference>
<dbReference type="SUPFAM" id="SSF56784">
    <property type="entry name" value="HAD-like"/>
    <property type="match status" value="1"/>
</dbReference>
<organism evidence="9 10">
    <name type="scientific">Promicromonospora citrea</name>
    <dbReference type="NCBI Taxonomy" id="43677"/>
    <lineage>
        <taxon>Bacteria</taxon>
        <taxon>Bacillati</taxon>
        <taxon>Actinomycetota</taxon>
        <taxon>Actinomycetes</taxon>
        <taxon>Micrococcales</taxon>
        <taxon>Promicromonosporaceae</taxon>
        <taxon>Promicromonospora</taxon>
    </lineage>
</organism>
<dbReference type="InterPro" id="IPR004446">
    <property type="entry name" value="Heptose_bisP_phosphatase"/>
</dbReference>
<dbReference type="Gene3D" id="3.90.550.10">
    <property type="entry name" value="Spore Coat Polysaccharide Biosynthesis Protein SpsA, Chain A"/>
    <property type="match status" value="1"/>
</dbReference>
<comment type="subcellular location">
    <subcellularLocation>
        <location evidence="1">Cytoplasm</location>
    </subcellularLocation>
</comment>
<dbReference type="PANTHER" id="PTHR42891:SF1">
    <property type="entry name" value="D-GLYCERO-BETA-D-MANNO-HEPTOSE-1,7-BISPHOSPHATE 7-PHOSPHATASE"/>
    <property type="match status" value="1"/>
</dbReference>
<keyword evidence="6" id="KW-0119">Carbohydrate metabolism</keyword>
<gene>
    <name evidence="9" type="ORF">GCM10010102_29930</name>
</gene>
<keyword evidence="10" id="KW-1185">Reference proteome</keyword>
<evidence type="ECO:0000256" key="5">
    <source>
        <dbReference type="ARBA" id="ARBA00022801"/>
    </source>
</evidence>
<evidence type="ECO:0000256" key="4">
    <source>
        <dbReference type="ARBA" id="ARBA00022723"/>
    </source>
</evidence>
<dbReference type="EMBL" id="BMPT01000012">
    <property type="protein sequence ID" value="GGM32509.1"/>
    <property type="molecule type" value="Genomic_DNA"/>
</dbReference>
<evidence type="ECO:0000259" key="8">
    <source>
        <dbReference type="Pfam" id="PF00535"/>
    </source>
</evidence>
<dbReference type="GO" id="GO:0005975">
    <property type="term" value="P:carbohydrate metabolic process"/>
    <property type="evidence" value="ECO:0007669"/>
    <property type="project" value="InterPro"/>
</dbReference>
<keyword evidence="5" id="KW-0378">Hydrolase</keyword>
<dbReference type="GO" id="GO:0016791">
    <property type="term" value="F:phosphatase activity"/>
    <property type="evidence" value="ECO:0007669"/>
    <property type="project" value="InterPro"/>
</dbReference>
<dbReference type="InterPro" id="IPR006543">
    <property type="entry name" value="Histidinol-phos"/>
</dbReference>
<dbReference type="InterPro" id="IPR036412">
    <property type="entry name" value="HAD-like_sf"/>
</dbReference>
<dbReference type="InterPro" id="IPR023214">
    <property type="entry name" value="HAD_sf"/>
</dbReference>
<dbReference type="Gene3D" id="3.40.50.1000">
    <property type="entry name" value="HAD superfamily/HAD-like"/>
    <property type="match status" value="1"/>
</dbReference>
<accession>A0A8H9GKV6</accession>
<evidence type="ECO:0000256" key="1">
    <source>
        <dbReference type="ARBA" id="ARBA00004496"/>
    </source>
</evidence>
<evidence type="ECO:0000313" key="10">
    <source>
        <dbReference type="Proteomes" id="UP000655589"/>
    </source>
</evidence>
<dbReference type="PANTHER" id="PTHR42891">
    <property type="entry name" value="D-GLYCERO-BETA-D-MANNO-HEPTOSE-1,7-BISPHOSPHATE 7-PHOSPHATASE"/>
    <property type="match status" value="1"/>
</dbReference>